<sequence>TASDPELYVDPFDSRYNSSADEDDEEELLSTQSISDDQNPDDEDKIPLLIMQNA</sequence>
<feature type="region of interest" description="Disordered" evidence="1">
    <location>
        <begin position="1"/>
        <end position="54"/>
    </location>
</feature>
<proteinExistence type="predicted"/>
<comment type="caution">
    <text evidence="2">The sequence shown here is derived from an EMBL/GenBank/DDBJ whole genome shotgun (WGS) entry which is preliminary data.</text>
</comment>
<dbReference type="Proteomes" id="UP000681722">
    <property type="component" value="Unassembled WGS sequence"/>
</dbReference>
<dbReference type="EMBL" id="CAJNOQ010014182">
    <property type="protein sequence ID" value="CAF1336547.1"/>
    <property type="molecule type" value="Genomic_DNA"/>
</dbReference>
<evidence type="ECO:0000313" key="2">
    <source>
        <dbReference type="EMBL" id="CAF1336547.1"/>
    </source>
</evidence>
<organism evidence="2 4">
    <name type="scientific">Didymodactylos carnosus</name>
    <dbReference type="NCBI Taxonomy" id="1234261"/>
    <lineage>
        <taxon>Eukaryota</taxon>
        <taxon>Metazoa</taxon>
        <taxon>Spiralia</taxon>
        <taxon>Gnathifera</taxon>
        <taxon>Rotifera</taxon>
        <taxon>Eurotatoria</taxon>
        <taxon>Bdelloidea</taxon>
        <taxon>Philodinida</taxon>
        <taxon>Philodinidae</taxon>
        <taxon>Didymodactylos</taxon>
    </lineage>
</organism>
<evidence type="ECO:0000313" key="3">
    <source>
        <dbReference type="EMBL" id="CAF4194213.1"/>
    </source>
</evidence>
<feature type="non-terminal residue" evidence="2">
    <location>
        <position position="1"/>
    </location>
</feature>
<evidence type="ECO:0000313" key="4">
    <source>
        <dbReference type="Proteomes" id="UP000663829"/>
    </source>
</evidence>
<evidence type="ECO:0000256" key="1">
    <source>
        <dbReference type="SAM" id="MobiDB-lite"/>
    </source>
</evidence>
<dbReference type="EMBL" id="CAJOBC010056299">
    <property type="protein sequence ID" value="CAF4194213.1"/>
    <property type="molecule type" value="Genomic_DNA"/>
</dbReference>
<gene>
    <name evidence="2" type="ORF">GPM918_LOCUS30217</name>
    <name evidence="3" type="ORF">SRO942_LOCUS30826</name>
</gene>
<reference evidence="2" key="1">
    <citation type="submission" date="2021-02" db="EMBL/GenBank/DDBJ databases">
        <authorList>
            <person name="Nowell W R."/>
        </authorList>
    </citation>
    <scope>NUCLEOTIDE SEQUENCE</scope>
</reference>
<accession>A0A815G9X4</accession>
<keyword evidence="4" id="KW-1185">Reference proteome</keyword>
<name>A0A815G9X4_9BILA</name>
<protein>
    <submittedName>
        <fullName evidence="2">Uncharacterized protein</fullName>
    </submittedName>
</protein>
<dbReference type="Proteomes" id="UP000663829">
    <property type="component" value="Unassembled WGS sequence"/>
</dbReference>
<dbReference type="AlphaFoldDB" id="A0A815G9X4"/>